<feature type="transmembrane region" description="Helical" evidence="2">
    <location>
        <begin position="76"/>
        <end position="98"/>
    </location>
</feature>
<feature type="region of interest" description="Disordered" evidence="1">
    <location>
        <begin position="227"/>
        <end position="248"/>
    </location>
</feature>
<accession>A0A9P6EA29</accession>
<feature type="transmembrane region" description="Helical" evidence="2">
    <location>
        <begin position="188"/>
        <end position="210"/>
    </location>
</feature>
<sequence length="248" mass="27095">MATYHSAKRVHLAIFYFANRYCTLGAIISAFILTRGNLNDCRQIFAATLCLTHLSLTLASLNLATRTIAIWLQDKVVSTILGLLILGHLCLVIIPTSSSITRVPGGCAPSTRNYSWDAAIYLYAFVFDSIVLGLNAFKLREELNTTAVLHPSTLSLLIFRQGAIYFVVACLMNFMAFIFLVLDLSHTGVSIGAIASSTTCASVCCTMVACRVVRSLSDSRVQSEWFSDAQEQPTVGSWHRPSPNVSSD</sequence>
<evidence type="ECO:0000256" key="1">
    <source>
        <dbReference type="SAM" id="MobiDB-lite"/>
    </source>
</evidence>
<dbReference type="Proteomes" id="UP000807306">
    <property type="component" value="Unassembled WGS sequence"/>
</dbReference>
<feature type="transmembrane region" description="Helical" evidence="2">
    <location>
        <begin position="44"/>
        <end position="64"/>
    </location>
</feature>
<proteinExistence type="predicted"/>
<keyword evidence="2" id="KW-0472">Membrane</keyword>
<dbReference type="AlphaFoldDB" id="A0A9P6EA29"/>
<keyword evidence="2" id="KW-0812">Transmembrane</keyword>
<evidence type="ECO:0000313" key="3">
    <source>
        <dbReference type="EMBL" id="KAF9525084.1"/>
    </source>
</evidence>
<name>A0A9P6EA29_9AGAR</name>
<dbReference type="EMBL" id="MU157889">
    <property type="protein sequence ID" value="KAF9525084.1"/>
    <property type="molecule type" value="Genomic_DNA"/>
</dbReference>
<evidence type="ECO:0000256" key="2">
    <source>
        <dbReference type="SAM" id="Phobius"/>
    </source>
</evidence>
<comment type="caution">
    <text evidence="3">The sequence shown here is derived from an EMBL/GenBank/DDBJ whole genome shotgun (WGS) entry which is preliminary data.</text>
</comment>
<evidence type="ECO:0000313" key="4">
    <source>
        <dbReference type="Proteomes" id="UP000807306"/>
    </source>
</evidence>
<organism evidence="3 4">
    <name type="scientific">Crepidotus variabilis</name>
    <dbReference type="NCBI Taxonomy" id="179855"/>
    <lineage>
        <taxon>Eukaryota</taxon>
        <taxon>Fungi</taxon>
        <taxon>Dikarya</taxon>
        <taxon>Basidiomycota</taxon>
        <taxon>Agaricomycotina</taxon>
        <taxon>Agaricomycetes</taxon>
        <taxon>Agaricomycetidae</taxon>
        <taxon>Agaricales</taxon>
        <taxon>Agaricineae</taxon>
        <taxon>Crepidotaceae</taxon>
        <taxon>Crepidotus</taxon>
    </lineage>
</organism>
<keyword evidence="4" id="KW-1185">Reference proteome</keyword>
<feature type="transmembrane region" description="Helical" evidence="2">
    <location>
        <begin position="158"/>
        <end position="182"/>
    </location>
</feature>
<keyword evidence="2" id="KW-1133">Transmembrane helix</keyword>
<protein>
    <submittedName>
        <fullName evidence="3">Uncharacterized protein</fullName>
    </submittedName>
</protein>
<reference evidence="3" key="1">
    <citation type="submission" date="2020-11" db="EMBL/GenBank/DDBJ databases">
        <authorList>
            <consortium name="DOE Joint Genome Institute"/>
            <person name="Ahrendt S."/>
            <person name="Riley R."/>
            <person name="Andreopoulos W."/>
            <person name="Labutti K."/>
            <person name="Pangilinan J."/>
            <person name="Ruiz-Duenas F.J."/>
            <person name="Barrasa J.M."/>
            <person name="Sanchez-Garcia M."/>
            <person name="Camarero S."/>
            <person name="Miyauchi S."/>
            <person name="Serrano A."/>
            <person name="Linde D."/>
            <person name="Babiker R."/>
            <person name="Drula E."/>
            <person name="Ayuso-Fernandez I."/>
            <person name="Pacheco R."/>
            <person name="Padilla G."/>
            <person name="Ferreira P."/>
            <person name="Barriuso J."/>
            <person name="Kellner H."/>
            <person name="Castanera R."/>
            <person name="Alfaro M."/>
            <person name="Ramirez L."/>
            <person name="Pisabarro A.G."/>
            <person name="Kuo A."/>
            <person name="Tritt A."/>
            <person name="Lipzen A."/>
            <person name="He G."/>
            <person name="Yan M."/>
            <person name="Ng V."/>
            <person name="Cullen D."/>
            <person name="Martin F."/>
            <person name="Rosso M.-N."/>
            <person name="Henrissat B."/>
            <person name="Hibbett D."/>
            <person name="Martinez A.T."/>
            <person name="Grigoriev I.V."/>
        </authorList>
    </citation>
    <scope>NUCLEOTIDE SEQUENCE</scope>
    <source>
        <strain evidence="3">CBS 506.95</strain>
    </source>
</reference>
<feature type="transmembrane region" description="Helical" evidence="2">
    <location>
        <begin position="118"/>
        <end position="137"/>
    </location>
</feature>
<gene>
    <name evidence="3" type="ORF">CPB83DRAFT_568526</name>
</gene>
<feature type="transmembrane region" description="Helical" evidence="2">
    <location>
        <begin position="12"/>
        <end position="32"/>
    </location>
</feature>